<keyword evidence="3 6" id="KW-0812">Transmembrane</keyword>
<feature type="transmembrane region" description="Helical" evidence="6">
    <location>
        <begin position="59"/>
        <end position="86"/>
    </location>
</feature>
<dbReference type="Pfam" id="PF02653">
    <property type="entry name" value="BPD_transp_2"/>
    <property type="match status" value="1"/>
</dbReference>
<evidence type="ECO:0000256" key="3">
    <source>
        <dbReference type="ARBA" id="ARBA00022692"/>
    </source>
</evidence>
<feature type="transmembrane region" description="Helical" evidence="6">
    <location>
        <begin position="228"/>
        <end position="247"/>
    </location>
</feature>
<feature type="transmembrane region" description="Helical" evidence="6">
    <location>
        <begin position="132"/>
        <end position="151"/>
    </location>
</feature>
<comment type="subcellular location">
    <subcellularLocation>
        <location evidence="1">Cell membrane</location>
        <topology evidence="1">Multi-pass membrane protein</topology>
    </subcellularLocation>
</comment>
<evidence type="ECO:0000256" key="6">
    <source>
        <dbReference type="SAM" id="Phobius"/>
    </source>
</evidence>
<reference evidence="7" key="1">
    <citation type="submission" date="2019-09" db="EMBL/GenBank/DDBJ databases">
        <title>Characterisation of the sponge microbiome using genome-centric metagenomics.</title>
        <authorList>
            <person name="Engelberts J.P."/>
            <person name="Robbins S.J."/>
            <person name="De Goeij J.M."/>
            <person name="Aranda M."/>
            <person name="Bell S.C."/>
            <person name="Webster N.S."/>
        </authorList>
    </citation>
    <scope>NUCLEOTIDE SEQUENCE</scope>
    <source>
        <strain evidence="7">SB0664_bin_27</strain>
    </source>
</reference>
<dbReference type="GO" id="GO:0022857">
    <property type="term" value="F:transmembrane transporter activity"/>
    <property type="evidence" value="ECO:0007669"/>
    <property type="project" value="InterPro"/>
</dbReference>
<dbReference type="GO" id="GO:0005886">
    <property type="term" value="C:plasma membrane"/>
    <property type="evidence" value="ECO:0007669"/>
    <property type="project" value="UniProtKB-SubCell"/>
</dbReference>
<organism evidence="7">
    <name type="scientific">Caldilineaceae bacterium SB0664_bin_27</name>
    <dbReference type="NCBI Taxonomy" id="2605260"/>
    <lineage>
        <taxon>Bacteria</taxon>
        <taxon>Bacillati</taxon>
        <taxon>Chloroflexota</taxon>
        <taxon>Caldilineae</taxon>
        <taxon>Caldilineales</taxon>
        <taxon>Caldilineaceae</taxon>
    </lineage>
</organism>
<evidence type="ECO:0000313" key="7">
    <source>
        <dbReference type="EMBL" id="MXY95323.1"/>
    </source>
</evidence>
<sequence>MMTTVRSAGVAVWRAGLARHSWSLGVWLLLSALLVWYATLIPVFGQFQITSISKNSLPLVYLAIGQAIIVIAGGIDLSLGALLLLTNALAARFMDDQPFAMVLFIAIILIAGLGVLNALVGYIISVSGVPDIVVTLATGYIWSGFALWILPSPGGGTAPEFRWLFTGAQSGIGGTYVMPILMMMVPAILVFLLSRHTRIGLSIYAIGSDSVAARLAGLDVRRAKVSSYAIGGAMAALAGLATVALTGTGDPRFSVGANATLNSVAAVVLGGVALVGGTGLVLGAVAAGVILIMLNPILSAMGIDPNNAQIIQGMLIAGVMMVGGLVTLLRERSA</sequence>
<keyword evidence="5 6" id="KW-0472">Membrane</keyword>
<comment type="caution">
    <text evidence="7">The sequence shown here is derived from an EMBL/GenBank/DDBJ whole genome shotgun (WGS) entry which is preliminary data.</text>
</comment>
<dbReference type="InterPro" id="IPR001851">
    <property type="entry name" value="ABC_transp_permease"/>
</dbReference>
<dbReference type="PANTHER" id="PTHR32196">
    <property type="entry name" value="ABC TRANSPORTER PERMEASE PROTEIN YPHD-RELATED-RELATED"/>
    <property type="match status" value="1"/>
</dbReference>
<feature type="transmembrane region" description="Helical" evidence="6">
    <location>
        <begin position="24"/>
        <end position="47"/>
    </location>
</feature>
<evidence type="ECO:0000256" key="5">
    <source>
        <dbReference type="ARBA" id="ARBA00023136"/>
    </source>
</evidence>
<keyword evidence="2" id="KW-1003">Cell membrane</keyword>
<evidence type="ECO:0000256" key="4">
    <source>
        <dbReference type="ARBA" id="ARBA00022989"/>
    </source>
</evidence>
<evidence type="ECO:0000256" key="1">
    <source>
        <dbReference type="ARBA" id="ARBA00004651"/>
    </source>
</evidence>
<dbReference type="AlphaFoldDB" id="A0A6B0YXH1"/>
<feature type="transmembrane region" description="Helical" evidence="6">
    <location>
        <begin position="98"/>
        <end position="120"/>
    </location>
</feature>
<dbReference type="PANTHER" id="PTHR32196:SF63">
    <property type="entry name" value="INNER MEMBRANE ABC TRANSPORTER PERMEASE PROTEIN YJFF"/>
    <property type="match status" value="1"/>
</dbReference>
<protein>
    <submittedName>
        <fullName evidence="7">ABC transporter permease</fullName>
    </submittedName>
</protein>
<feature type="transmembrane region" description="Helical" evidence="6">
    <location>
        <begin position="171"/>
        <end position="193"/>
    </location>
</feature>
<evidence type="ECO:0000256" key="2">
    <source>
        <dbReference type="ARBA" id="ARBA00022475"/>
    </source>
</evidence>
<dbReference type="EMBL" id="VXRG01000144">
    <property type="protein sequence ID" value="MXY95323.1"/>
    <property type="molecule type" value="Genomic_DNA"/>
</dbReference>
<proteinExistence type="predicted"/>
<keyword evidence="4 6" id="KW-1133">Transmembrane helix</keyword>
<feature type="transmembrane region" description="Helical" evidence="6">
    <location>
        <begin position="253"/>
        <end position="275"/>
    </location>
</feature>
<name>A0A6B0YXH1_9CHLR</name>
<feature type="transmembrane region" description="Helical" evidence="6">
    <location>
        <begin position="310"/>
        <end position="329"/>
    </location>
</feature>
<accession>A0A6B0YXH1</accession>
<dbReference type="CDD" id="cd06579">
    <property type="entry name" value="TM_PBP1_transp_AraH_like"/>
    <property type="match status" value="1"/>
</dbReference>
<gene>
    <name evidence="7" type="ORF">F4Y42_17920</name>
</gene>
<feature type="transmembrane region" description="Helical" evidence="6">
    <location>
        <begin position="280"/>
        <end position="298"/>
    </location>
</feature>